<evidence type="ECO:0000256" key="5">
    <source>
        <dbReference type="ARBA" id="ARBA00022448"/>
    </source>
</evidence>
<comment type="cofactor">
    <cofactor evidence="2">
        <name>Cu(2+)</name>
        <dbReference type="ChEBI" id="CHEBI:29036"/>
    </cofactor>
</comment>
<keyword evidence="7" id="KW-0999">Mitochondrion inner membrane</keyword>
<protein>
    <recommendedName>
        <fullName evidence="4">Mitochondrial intermembrane space import and assembly protein 40</fullName>
    </recommendedName>
    <alternativeName>
        <fullName evidence="19">Mitochondrial import inner membrane translocase TIM40</fullName>
    </alternativeName>
</protein>
<dbReference type="InterPro" id="IPR012891">
    <property type="entry name" value="GCK_dom"/>
</dbReference>
<keyword evidence="5" id="KW-0813">Transport</keyword>
<dbReference type="GO" id="GO:0005743">
    <property type="term" value="C:mitochondrial inner membrane"/>
    <property type="evidence" value="ECO:0007669"/>
    <property type="project" value="UniProtKB-SubCell"/>
</dbReference>
<keyword evidence="15" id="KW-0472">Membrane</keyword>
<organism evidence="22 23">
    <name type="scientific">Penicillium citrinum</name>
    <dbReference type="NCBI Taxonomy" id="5077"/>
    <lineage>
        <taxon>Eukaryota</taxon>
        <taxon>Fungi</taxon>
        <taxon>Dikarya</taxon>
        <taxon>Ascomycota</taxon>
        <taxon>Pezizomycotina</taxon>
        <taxon>Eurotiomycetes</taxon>
        <taxon>Eurotiomycetidae</taxon>
        <taxon>Eurotiales</taxon>
        <taxon>Aspergillaceae</taxon>
        <taxon>Penicillium</taxon>
    </lineage>
</organism>
<keyword evidence="23" id="KW-1185">Reference proteome</keyword>
<name>A0A9W9TTH6_PENCI</name>
<evidence type="ECO:0000256" key="10">
    <source>
        <dbReference type="ARBA" id="ARBA00022968"/>
    </source>
</evidence>
<feature type="domain" description="GCK" evidence="21">
    <location>
        <begin position="159"/>
        <end position="228"/>
    </location>
</feature>
<evidence type="ECO:0000256" key="16">
    <source>
        <dbReference type="ARBA" id="ARBA00023157"/>
    </source>
</evidence>
<dbReference type="FunFam" id="1.10.287.2900:FF:000002">
    <property type="entry name" value="Mitochondrial intermembrane space import and assembly protein"/>
    <property type="match status" value="1"/>
</dbReference>
<keyword evidence="6" id="KW-0812">Transmembrane</keyword>
<feature type="compositionally biased region" description="Low complexity" evidence="20">
    <location>
        <begin position="73"/>
        <end position="84"/>
    </location>
</feature>
<keyword evidence="11" id="KW-1133">Transmembrane helix</keyword>
<keyword evidence="13" id="KW-0811">Translocation</keyword>
<dbReference type="GO" id="GO:0005758">
    <property type="term" value="C:mitochondrial intermembrane space"/>
    <property type="evidence" value="ECO:0007669"/>
    <property type="project" value="TreeGrafter"/>
</dbReference>
<feature type="compositionally biased region" description="Basic and acidic residues" evidence="20">
    <location>
        <begin position="249"/>
        <end position="299"/>
    </location>
</feature>
<evidence type="ECO:0000256" key="17">
    <source>
        <dbReference type="ARBA" id="ARBA00023284"/>
    </source>
</evidence>
<evidence type="ECO:0000256" key="18">
    <source>
        <dbReference type="ARBA" id="ARBA00024980"/>
    </source>
</evidence>
<evidence type="ECO:0000256" key="2">
    <source>
        <dbReference type="ARBA" id="ARBA00001973"/>
    </source>
</evidence>
<dbReference type="InterPro" id="IPR039289">
    <property type="entry name" value="CHCHD4"/>
</dbReference>
<evidence type="ECO:0000256" key="12">
    <source>
        <dbReference type="ARBA" id="ARBA00023002"/>
    </source>
</evidence>
<comment type="function">
    <text evidence="18">Required for the import and folding of small cysteine-containing proteins (small Tim) in the mitochondrial intermembrane space (IMS). Forms a redox cycle with ERV1 that involves a disulfide relay system. Precursor proteins to be imported into the IMS are translocated in their reduced form into the mitochondria. The oxidized form of MIA40 forms a transient intermolecular disulfide bridge with the reduced precursor protein, resulting in oxidation of the precursor protein that now contains an intramolecular disulfide bond and is able to undergo folding in the IMS.</text>
</comment>
<reference evidence="22" key="2">
    <citation type="journal article" date="2023" name="IMA Fungus">
        <title>Comparative genomic study of the Penicillium genus elucidates a diverse pangenome and 15 lateral gene transfer events.</title>
        <authorList>
            <person name="Petersen C."/>
            <person name="Sorensen T."/>
            <person name="Nielsen M.R."/>
            <person name="Sondergaard T.E."/>
            <person name="Sorensen J.L."/>
            <person name="Fitzpatrick D.A."/>
            <person name="Frisvad J.C."/>
            <person name="Nielsen K.L."/>
        </authorList>
    </citation>
    <scope>NUCLEOTIDE SEQUENCE</scope>
    <source>
        <strain evidence="22">IBT 23319</strain>
    </source>
</reference>
<keyword evidence="14" id="KW-0496">Mitochondrion</keyword>
<keyword evidence="17" id="KW-0676">Redox-active center</keyword>
<evidence type="ECO:0000256" key="9">
    <source>
        <dbReference type="ARBA" id="ARBA00022946"/>
    </source>
</evidence>
<feature type="compositionally biased region" description="Polar residues" evidence="20">
    <location>
        <begin position="61"/>
        <end position="72"/>
    </location>
</feature>
<dbReference type="InterPro" id="IPR010625">
    <property type="entry name" value="CHCH"/>
</dbReference>
<dbReference type="AlphaFoldDB" id="A0A9W9TTH6"/>
<keyword evidence="8" id="KW-0653">Protein transport</keyword>
<evidence type="ECO:0000256" key="7">
    <source>
        <dbReference type="ARBA" id="ARBA00022792"/>
    </source>
</evidence>
<evidence type="ECO:0000256" key="3">
    <source>
        <dbReference type="ARBA" id="ARBA00004164"/>
    </source>
</evidence>
<comment type="subcellular location">
    <subcellularLocation>
        <location evidence="3">Mitochondrion inner membrane</location>
        <topology evidence="3">Single-pass type II membrane protein</topology>
        <orientation evidence="3">Intermembrane side</orientation>
    </subcellularLocation>
</comment>
<evidence type="ECO:0000256" key="14">
    <source>
        <dbReference type="ARBA" id="ARBA00023128"/>
    </source>
</evidence>
<evidence type="ECO:0000256" key="13">
    <source>
        <dbReference type="ARBA" id="ARBA00023010"/>
    </source>
</evidence>
<comment type="cofactor">
    <cofactor evidence="1">
        <name>Zn(2+)</name>
        <dbReference type="ChEBI" id="CHEBI:29105"/>
    </cofactor>
</comment>
<dbReference type="RefSeq" id="XP_056503825.1">
    <property type="nucleotide sequence ID" value="XM_056641331.1"/>
</dbReference>
<dbReference type="PANTHER" id="PTHR21622:SF0">
    <property type="entry name" value="COILED-COIL-HELIX-COILED-COIL-HELIX DOMAIN CONTAINING 4"/>
    <property type="match status" value="1"/>
</dbReference>
<evidence type="ECO:0000313" key="23">
    <source>
        <dbReference type="Proteomes" id="UP001147733"/>
    </source>
</evidence>
<gene>
    <name evidence="22" type="ORF">N7469_002411</name>
</gene>
<evidence type="ECO:0000256" key="20">
    <source>
        <dbReference type="SAM" id="MobiDB-lite"/>
    </source>
</evidence>
<evidence type="ECO:0000256" key="19">
    <source>
        <dbReference type="ARBA" id="ARBA00033150"/>
    </source>
</evidence>
<evidence type="ECO:0000256" key="8">
    <source>
        <dbReference type="ARBA" id="ARBA00022927"/>
    </source>
</evidence>
<dbReference type="Pfam" id="PF06747">
    <property type="entry name" value="CHCH"/>
    <property type="match status" value="1"/>
</dbReference>
<keyword evidence="12" id="KW-0560">Oxidoreductase</keyword>
<dbReference type="GO" id="GO:0015035">
    <property type="term" value="F:protein-disulfide reductase activity"/>
    <property type="evidence" value="ECO:0007669"/>
    <property type="project" value="InterPro"/>
</dbReference>
<feature type="region of interest" description="Disordered" evidence="20">
    <location>
        <begin position="61"/>
        <end position="84"/>
    </location>
</feature>
<evidence type="ECO:0000256" key="11">
    <source>
        <dbReference type="ARBA" id="ARBA00022989"/>
    </source>
</evidence>
<feature type="compositionally biased region" description="Low complexity" evidence="20">
    <location>
        <begin position="225"/>
        <end position="239"/>
    </location>
</feature>
<evidence type="ECO:0000313" key="22">
    <source>
        <dbReference type="EMBL" id="KAJ5240820.1"/>
    </source>
</evidence>
<sequence length="299" mass="32119">MFRPAVRALARANVAPCGHGPVSRRLISTGPTKSRSWKNTIVRLGLAGGAIYYYNTSSAFSKEPSYPQSNPIRSRTSASAGSAAIDRISSPRDQCLPISILAKTQSDNADESSQTLDSITPKIREERAAARNVNVNPEQLEEEAGQQAAFNPETGEINWDCPCLGGMAHGPCGEEFKAAFSCFVYSEEEPKGIDCIEKFQGMQNCFRAHPDIYGAELEDEEAEAASEAASEASAAAASEPQPTAADIDASSHPDEKRARAKEVNIEMKAEAEKGETAESEELVPKAAHDAEEKNQAVQN</sequence>
<proteinExistence type="predicted"/>
<keyword evidence="16" id="KW-1015">Disulfide bond</keyword>
<dbReference type="GO" id="GO:0045041">
    <property type="term" value="P:protein import into mitochondrial intermembrane space"/>
    <property type="evidence" value="ECO:0007669"/>
    <property type="project" value="InterPro"/>
</dbReference>
<dbReference type="Gene3D" id="1.10.287.2900">
    <property type="match status" value="1"/>
</dbReference>
<dbReference type="OrthoDB" id="7481291at2759"/>
<feature type="region of interest" description="Disordered" evidence="20">
    <location>
        <begin position="225"/>
        <end position="299"/>
    </location>
</feature>
<evidence type="ECO:0000256" key="15">
    <source>
        <dbReference type="ARBA" id="ARBA00023136"/>
    </source>
</evidence>
<evidence type="ECO:0000256" key="1">
    <source>
        <dbReference type="ARBA" id="ARBA00001947"/>
    </source>
</evidence>
<dbReference type="PROSITE" id="PS51808">
    <property type="entry name" value="CHCH"/>
    <property type="match status" value="1"/>
</dbReference>
<keyword evidence="10" id="KW-0735">Signal-anchor</keyword>
<accession>A0A9W9TTH6</accession>
<evidence type="ECO:0000256" key="4">
    <source>
        <dbReference type="ARBA" id="ARBA00013714"/>
    </source>
</evidence>
<evidence type="ECO:0000256" key="6">
    <source>
        <dbReference type="ARBA" id="ARBA00022692"/>
    </source>
</evidence>
<evidence type="ECO:0000259" key="21">
    <source>
        <dbReference type="SMART" id="SM01227"/>
    </source>
</evidence>
<dbReference type="Proteomes" id="UP001147733">
    <property type="component" value="Unassembled WGS sequence"/>
</dbReference>
<dbReference type="EMBL" id="JAPQKT010000002">
    <property type="protein sequence ID" value="KAJ5240820.1"/>
    <property type="molecule type" value="Genomic_DNA"/>
</dbReference>
<reference evidence="22" key="1">
    <citation type="submission" date="2022-11" db="EMBL/GenBank/DDBJ databases">
        <authorList>
            <person name="Petersen C."/>
        </authorList>
    </citation>
    <scope>NUCLEOTIDE SEQUENCE</scope>
    <source>
        <strain evidence="22">IBT 23319</strain>
    </source>
</reference>
<dbReference type="SMART" id="SM01227">
    <property type="entry name" value="GCK"/>
    <property type="match status" value="1"/>
</dbReference>
<comment type="caution">
    <text evidence="22">The sequence shown here is derived from an EMBL/GenBank/DDBJ whole genome shotgun (WGS) entry which is preliminary data.</text>
</comment>
<keyword evidence="9" id="KW-0809">Transit peptide</keyword>
<dbReference type="PANTHER" id="PTHR21622">
    <property type="entry name" value="COILED-COIL-HELIX-COILED-COIL-HELIX DOMAIN CONTAINING 4"/>
    <property type="match status" value="1"/>
</dbReference>
<dbReference type="GeneID" id="81380498"/>